<accession>A0A4R1K9H2</accession>
<feature type="domain" description="Cbb3-type cytochrome c oxidase subunit CcoP N-terminal" evidence="2">
    <location>
        <begin position="15"/>
        <end position="42"/>
    </location>
</feature>
<reference evidence="3 4" key="1">
    <citation type="submission" date="2019-03" db="EMBL/GenBank/DDBJ databases">
        <title>Genomic Encyclopedia of Type Strains, Phase IV (KMG-IV): sequencing the most valuable type-strain genomes for metagenomic binning, comparative biology and taxonomic classification.</title>
        <authorList>
            <person name="Goeker M."/>
        </authorList>
    </citation>
    <scope>NUCLEOTIDE SEQUENCE [LARGE SCALE GENOMIC DNA]</scope>
    <source>
        <strain evidence="3 4">DSM 24984</strain>
    </source>
</reference>
<sequence length="64" mass="7564">MKEEFDNFEEFTREDTENALPLGWLILFIGLIVFGIYYTYSYTPAFTGWTQEKALEEAMQTQPK</sequence>
<keyword evidence="1" id="KW-0472">Membrane</keyword>
<dbReference type="Pfam" id="PF14715">
    <property type="entry name" value="FixP_N"/>
    <property type="match status" value="1"/>
</dbReference>
<organism evidence="3 4">
    <name type="scientific">Seleniivibrio woodruffii</name>
    <dbReference type="NCBI Taxonomy" id="1078050"/>
    <lineage>
        <taxon>Bacteria</taxon>
        <taxon>Pseudomonadati</taxon>
        <taxon>Deferribacterota</taxon>
        <taxon>Deferribacteres</taxon>
        <taxon>Deferribacterales</taxon>
        <taxon>Geovibrionaceae</taxon>
        <taxon>Seleniivibrio</taxon>
    </lineage>
</organism>
<feature type="transmembrane region" description="Helical" evidence="1">
    <location>
        <begin position="20"/>
        <end position="40"/>
    </location>
</feature>
<keyword evidence="1" id="KW-0812">Transmembrane</keyword>
<dbReference type="EMBL" id="SMGG01000004">
    <property type="protein sequence ID" value="TCK60680.1"/>
    <property type="molecule type" value="Genomic_DNA"/>
</dbReference>
<proteinExistence type="predicted"/>
<protein>
    <submittedName>
        <fullName evidence="3">Cytochrome oxidase-cbb3 subunit FixP-like protein</fullName>
    </submittedName>
</protein>
<dbReference type="AlphaFoldDB" id="A0A4R1K9H2"/>
<dbReference type="InterPro" id="IPR038414">
    <property type="entry name" value="CcoP_N_sf"/>
</dbReference>
<evidence type="ECO:0000259" key="2">
    <source>
        <dbReference type="Pfam" id="PF14715"/>
    </source>
</evidence>
<evidence type="ECO:0000313" key="3">
    <source>
        <dbReference type="EMBL" id="TCK60680.1"/>
    </source>
</evidence>
<dbReference type="Gene3D" id="6.10.280.130">
    <property type="match status" value="1"/>
</dbReference>
<comment type="caution">
    <text evidence="3">The sequence shown here is derived from an EMBL/GenBank/DDBJ whole genome shotgun (WGS) entry which is preliminary data.</text>
</comment>
<evidence type="ECO:0000256" key="1">
    <source>
        <dbReference type="SAM" id="Phobius"/>
    </source>
</evidence>
<dbReference type="Proteomes" id="UP000294614">
    <property type="component" value="Unassembled WGS sequence"/>
</dbReference>
<keyword evidence="1" id="KW-1133">Transmembrane helix</keyword>
<gene>
    <name evidence="3" type="ORF">C8D98_1559</name>
</gene>
<dbReference type="RefSeq" id="WP_132873550.1">
    <property type="nucleotide sequence ID" value="NZ_JAJUHT010000001.1"/>
</dbReference>
<evidence type="ECO:0000313" key="4">
    <source>
        <dbReference type="Proteomes" id="UP000294614"/>
    </source>
</evidence>
<name>A0A4R1K9H2_9BACT</name>
<keyword evidence="4" id="KW-1185">Reference proteome</keyword>
<dbReference type="InterPro" id="IPR032858">
    <property type="entry name" value="CcoP_N"/>
</dbReference>